<gene>
    <name evidence="1" type="ORF">DSCA_02800</name>
</gene>
<dbReference type="AlphaFoldDB" id="A0A5K7YEB9"/>
<dbReference type="OrthoDB" id="5421559at2"/>
<organism evidence="1 2">
    <name type="scientific">Desulfosarcina alkanivorans</name>
    <dbReference type="NCBI Taxonomy" id="571177"/>
    <lineage>
        <taxon>Bacteria</taxon>
        <taxon>Pseudomonadati</taxon>
        <taxon>Thermodesulfobacteriota</taxon>
        <taxon>Desulfobacteria</taxon>
        <taxon>Desulfobacterales</taxon>
        <taxon>Desulfosarcinaceae</taxon>
        <taxon>Desulfosarcina</taxon>
    </lineage>
</organism>
<accession>A0A5K7YEB9</accession>
<evidence type="ECO:0000313" key="1">
    <source>
        <dbReference type="EMBL" id="BBO66350.1"/>
    </source>
</evidence>
<reference evidence="1 2" key="1">
    <citation type="submission" date="2019-11" db="EMBL/GenBank/DDBJ databases">
        <title>Comparative genomics of hydrocarbon-degrading Desulfosarcina strains.</title>
        <authorList>
            <person name="Watanabe M."/>
            <person name="Kojima H."/>
            <person name="Fukui M."/>
        </authorList>
    </citation>
    <scope>NUCLEOTIDE SEQUENCE [LARGE SCALE GENOMIC DNA]</scope>
    <source>
        <strain evidence="1 2">PL12</strain>
    </source>
</reference>
<dbReference type="EMBL" id="AP021874">
    <property type="protein sequence ID" value="BBO66350.1"/>
    <property type="molecule type" value="Genomic_DNA"/>
</dbReference>
<dbReference type="Proteomes" id="UP000427906">
    <property type="component" value="Chromosome"/>
</dbReference>
<evidence type="ECO:0000313" key="2">
    <source>
        <dbReference type="Proteomes" id="UP000427906"/>
    </source>
</evidence>
<dbReference type="RefSeq" id="WP_155310984.1">
    <property type="nucleotide sequence ID" value="NZ_AP021874.1"/>
</dbReference>
<name>A0A5K7YEB9_9BACT</name>
<proteinExistence type="predicted"/>
<keyword evidence="2" id="KW-1185">Reference proteome</keyword>
<sequence>MHRRTSNKDAQKAYRKKQEEITKLMVSIQRKLRRHAGESVHWGHVGDLGHVEELLSQIDEFLG</sequence>
<dbReference type="KEGG" id="dalk:DSCA_02800"/>
<protein>
    <submittedName>
        <fullName evidence="1">Uncharacterized protein</fullName>
    </submittedName>
</protein>